<accession>A0A078AC99</accession>
<evidence type="ECO:0000256" key="1">
    <source>
        <dbReference type="SAM" id="MobiDB-lite"/>
    </source>
</evidence>
<reference evidence="2 3" key="1">
    <citation type="submission" date="2014-06" db="EMBL/GenBank/DDBJ databases">
        <authorList>
            <person name="Swart Estienne"/>
        </authorList>
    </citation>
    <scope>NUCLEOTIDE SEQUENCE [LARGE SCALE GENOMIC DNA]</scope>
    <source>
        <strain evidence="2 3">130c</strain>
    </source>
</reference>
<protein>
    <submittedName>
        <fullName evidence="2">Uncharacterized protein</fullName>
    </submittedName>
</protein>
<gene>
    <name evidence="2" type="primary">Contig910.g1002</name>
    <name evidence="2" type="ORF">STYLEM_7410</name>
</gene>
<feature type="compositionally biased region" description="Polar residues" evidence="1">
    <location>
        <begin position="150"/>
        <end position="180"/>
    </location>
</feature>
<sequence length="197" mass="22805">MIQSQKPKNQSIVISQVKVEDFQNQELPVQQQGQQYESLTKDEDLEIGEIPSENTVKDDTYIGSVLNVNFRVNVQDKKVNFLSPEQQKPIKTSYNDLFMKTQYLDQNHNYSQYNTTNQKSQQTSYNMINMSDISNGKQSFRTRNVERMAGNQNHRSLNLKNRQSPYLQNGKKSSNKTSINYRPPIRLDSQGSMQTSP</sequence>
<dbReference type="AlphaFoldDB" id="A0A078AC99"/>
<organism evidence="2 3">
    <name type="scientific">Stylonychia lemnae</name>
    <name type="common">Ciliate</name>
    <dbReference type="NCBI Taxonomy" id="5949"/>
    <lineage>
        <taxon>Eukaryota</taxon>
        <taxon>Sar</taxon>
        <taxon>Alveolata</taxon>
        <taxon>Ciliophora</taxon>
        <taxon>Intramacronucleata</taxon>
        <taxon>Spirotrichea</taxon>
        <taxon>Stichotrichia</taxon>
        <taxon>Sporadotrichida</taxon>
        <taxon>Oxytrichidae</taxon>
        <taxon>Stylonychinae</taxon>
        <taxon>Stylonychia</taxon>
    </lineage>
</organism>
<name>A0A078AC99_STYLE</name>
<feature type="region of interest" description="Disordered" evidence="1">
    <location>
        <begin position="149"/>
        <end position="197"/>
    </location>
</feature>
<dbReference type="Proteomes" id="UP000039865">
    <property type="component" value="Unassembled WGS sequence"/>
</dbReference>
<evidence type="ECO:0000313" key="3">
    <source>
        <dbReference type="Proteomes" id="UP000039865"/>
    </source>
</evidence>
<evidence type="ECO:0000313" key="2">
    <source>
        <dbReference type="EMBL" id="CDW78433.1"/>
    </source>
</evidence>
<keyword evidence="3" id="KW-1185">Reference proteome</keyword>
<dbReference type="EMBL" id="CCKQ01007091">
    <property type="protein sequence ID" value="CDW78433.1"/>
    <property type="molecule type" value="Genomic_DNA"/>
</dbReference>
<dbReference type="InParanoid" id="A0A078AC99"/>
<proteinExistence type="predicted"/>